<dbReference type="CDD" id="cd05233">
    <property type="entry name" value="SDR_c"/>
    <property type="match status" value="1"/>
</dbReference>
<reference evidence="3 4" key="1">
    <citation type="submission" date="2024-10" db="EMBL/GenBank/DDBJ databases">
        <title>The Natural Products Discovery Center: Release of the First 8490 Sequenced Strains for Exploring Actinobacteria Biosynthetic Diversity.</title>
        <authorList>
            <person name="Kalkreuter E."/>
            <person name="Kautsar S.A."/>
            <person name="Yang D."/>
            <person name="Bader C.D."/>
            <person name="Teijaro C.N."/>
            <person name="Fluegel L."/>
            <person name="Davis C.M."/>
            <person name="Simpson J.R."/>
            <person name="Lauterbach L."/>
            <person name="Steele A.D."/>
            <person name="Gui C."/>
            <person name="Meng S."/>
            <person name="Li G."/>
            <person name="Viehrig K."/>
            <person name="Ye F."/>
            <person name="Su P."/>
            <person name="Kiefer A.F."/>
            <person name="Nichols A."/>
            <person name="Cepeda A.J."/>
            <person name="Yan W."/>
            <person name="Fan B."/>
            <person name="Jiang Y."/>
            <person name="Adhikari A."/>
            <person name="Zheng C.-J."/>
            <person name="Schuster L."/>
            <person name="Cowan T.M."/>
            <person name="Smanski M.J."/>
            <person name="Chevrette M.G."/>
            <person name="De Carvalho L.P.S."/>
            <person name="Shen B."/>
        </authorList>
    </citation>
    <scope>NUCLEOTIDE SEQUENCE [LARGE SCALE GENOMIC DNA]</scope>
    <source>
        <strain evidence="3 4">NPDC002593</strain>
    </source>
</reference>
<protein>
    <submittedName>
        <fullName evidence="3">SDR family NAD(P)-dependent oxidoreductase</fullName>
        <ecNumber evidence="3">1.1.1.-</ecNumber>
    </submittedName>
</protein>
<dbReference type="Gene3D" id="3.40.50.720">
    <property type="entry name" value="NAD(P)-binding Rossmann-like Domain"/>
    <property type="match status" value="1"/>
</dbReference>
<accession>A0ABW6RYT3</accession>
<organism evidence="3 4">
    <name type="scientific">Nocardia jiangxiensis</name>
    <dbReference type="NCBI Taxonomy" id="282685"/>
    <lineage>
        <taxon>Bacteria</taxon>
        <taxon>Bacillati</taxon>
        <taxon>Actinomycetota</taxon>
        <taxon>Actinomycetes</taxon>
        <taxon>Mycobacteriales</taxon>
        <taxon>Nocardiaceae</taxon>
        <taxon>Nocardia</taxon>
    </lineage>
</organism>
<sequence length="310" mass="32107">MTARLRIPPVPDTVFPGLAGQTAVVVGGAGGGVGTATVAMLVRSGAKVLVVDHAAERLEQLAGHFPDAVTGVSADITTEAGIRAFEQAVSDIAVHSLVNVVGGVAPAEIGHFLELTAAQWQSSIALNFEYAVHTSRIAALRMAEAGCGGSLVNLSVSDARRAMPWFSPYGAARSALEAATRTMAVELGPLGIRANSVAWGLIDSPRAHSGTGSDGHRERELIPLGRRGKVAEVASMVLFLVSDLGSYTTGQNLVVDGGLSLRASHDGPRHNIPEFLESEPARRTLQASFARITGVSGTADRVPPGIMPEA</sequence>
<dbReference type="SUPFAM" id="SSF51735">
    <property type="entry name" value="NAD(P)-binding Rossmann-fold domains"/>
    <property type="match status" value="1"/>
</dbReference>
<dbReference type="PANTHER" id="PTHR24321">
    <property type="entry name" value="DEHYDROGENASES, SHORT CHAIN"/>
    <property type="match status" value="1"/>
</dbReference>
<evidence type="ECO:0000313" key="3">
    <source>
        <dbReference type="EMBL" id="MFF3569182.1"/>
    </source>
</evidence>
<evidence type="ECO:0000256" key="2">
    <source>
        <dbReference type="ARBA" id="ARBA00023002"/>
    </source>
</evidence>
<keyword evidence="2 3" id="KW-0560">Oxidoreductase</keyword>
<dbReference type="InterPro" id="IPR036291">
    <property type="entry name" value="NAD(P)-bd_dom_sf"/>
</dbReference>
<dbReference type="EMBL" id="JBIAQY010000004">
    <property type="protein sequence ID" value="MFF3569182.1"/>
    <property type="molecule type" value="Genomic_DNA"/>
</dbReference>
<dbReference type="RefSeq" id="WP_387403933.1">
    <property type="nucleotide sequence ID" value="NZ_JBIAQY010000004.1"/>
</dbReference>
<evidence type="ECO:0000313" key="4">
    <source>
        <dbReference type="Proteomes" id="UP001601992"/>
    </source>
</evidence>
<dbReference type="PRINTS" id="PR00081">
    <property type="entry name" value="GDHRDH"/>
</dbReference>
<proteinExistence type="inferred from homology"/>
<comment type="similarity">
    <text evidence="1">Belongs to the short-chain dehydrogenases/reductases (SDR) family.</text>
</comment>
<dbReference type="EC" id="1.1.1.-" evidence="3"/>
<name>A0ABW6RYT3_9NOCA</name>
<dbReference type="PANTHER" id="PTHR24321:SF8">
    <property type="entry name" value="ESTRADIOL 17-BETA-DEHYDROGENASE 8-RELATED"/>
    <property type="match status" value="1"/>
</dbReference>
<gene>
    <name evidence="3" type="ORF">ACFYXQ_15525</name>
</gene>
<dbReference type="Proteomes" id="UP001601992">
    <property type="component" value="Unassembled WGS sequence"/>
</dbReference>
<evidence type="ECO:0000256" key="1">
    <source>
        <dbReference type="ARBA" id="ARBA00006484"/>
    </source>
</evidence>
<keyword evidence="4" id="KW-1185">Reference proteome</keyword>
<comment type="caution">
    <text evidence="3">The sequence shown here is derived from an EMBL/GenBank/DDBJ whole genome shotgun (WGS) entry which is preliminary data.</text>
</comment>
<dbReference type="GO" id="GO:0016491">
    <property type="term" value="F:oxidoreductase activity"/>
    <property type="evidence" value="ECO:0007669"/>
    <property type="project" value="UniProtKB-KW"/>
</dbReference>
<dbReference type="InterPro" id="IPR002347">
    <property type="entry name" value="SDR_fam"/>
</dbReference>
<dbReference type="Pfam" id="PF13561">
    <property type="entry name" value="adh_short_C2"/>
    <property type="match status" value="1"/>
</dbReference>